<name>A0A1V3KQI1_9PAST</name>
<gene>
    <name evidence="2" type="ORF">BKG96_01550</name>
</gene>
<dbReference type="AlphaFoldDB" id="A0A1V3KQI1"/>
<feature type="domain" description="Nucleotide modification associated" evidence="1">
    <location>
        <begin position="11"/>
        <end position="195"/>
    </location>
</feature>
<dbReference type="InterPro" id="IPR041180">
    <property type="entry name" value="Nmad2"/>
</dbReference>
<evidence type="ECO:0000313" key="3">
    <source>
        <dbReference type="Proteomes" id="UP000189114"/>
    </source>
</evidence>
<dbReference type="RefSeq" id="WP_077586090.1">
    <property type="nucleotide sequence ID" value="NZ_MLAE01000010.1"/>
</dbReference>
<evidence type="ECO:0000259" key="1">
    <source>
        <dbReference type="Pfam" id="PF18753"/>
    </source>
</evidence>
<reference evidence="3" key="1">
    <citation type="submission" date="2016-10" db="EMBL/GenBank/DDBJ databases">
        <title>Rodentibacter gen. nov. and new species.</title>
        <authorList>
            <person name="Christensen H."/>
        </authorList>
    </citation>
    <scope>NUCLEOTIDE SEQUENCE [LARGE SCALE GENOMIC DNA]</scope>
    <source>
        <strain evidence="3">Ppn152</strain>
    </source>
</reference>
<comment type="caution">
    <text evidence="2">The sequence shown here is derived from an EMBL/GenBank/DDBJ whole genome shotgun (WGS) entry which is preliminary data.</text>
</comment>
<organism evidence="2 3">
    <name type="scientific">Rodentibacter caecimuris</name>
    <dbReference type="NCBI Taxonomy" id="1796644"/>
    <lineage>
        <taxon>Bacteria</taxon>
        <taxon>Pseudomonadati</taxon>
        <taxon>Pseudomonadota</taxon>
        <taxon>Gammaproteobacteria</taxon>
        <taxon>Pasteurellales</taxon>
        <taxon>Pasteurellaceae</taxon>
        <taxon>Rodentibacter</taxon>
    </lineage>
</organism>
<sequence>MERLTKQTDHPALYSYIVSYDYGNAPNPDFHICTLAICKPVIRRCAKVGDIILGLSPKLMGNHIVYCMVIDEIVEWKDYYQRCKNSTDLSNRIPTDKKHNGDCCIWLYQENGEYDWLESKSEHTREDDEYRDLYSGKRVLIGRKYWYFGSNSPAYCIQLPNSHLLVGRGHRKITEQQVIDEFILFFNEQLKQRKINSSGKYGNYFE</sequence>
<protein>
    <recommendedName>
        <fullName evidence="1">Nucleotide modification associated domain-containing protein</fullName>
    </recommendedName>
</protein>
<dbReference type="Pfam" id="PF18753">
    <property type="entry name" value="Nmad2"/>
    <property type="match status" value="1"/>
</dbReference>
<proteinExistence type="predicted"/>
<dbReference type="Proteomes" id="UP000189114">
    <property type="component" value="Unassembled WGS sequence"/>
</dbReference>
<accession>A0A1V3KQI1</accession>
<dbReference type="EMBL" id="MLAE01000010">
    <property type="protein sequence ID" value="OOF79578.1"/>
    <property type="molecule type" value="Genomic_DNA"/>
</dbReference>
<evidence type="ECO:0000313" key="2">
    <source>
        <dbReference type="EMBL" id="OOF79578.1"/>
    </source>
</evidence>